<feature type="compositionally biased region" description="Pro residues" evidence="7">
    <location>
        <begin position="14"/>
        <end position="24"/>
    </location>
</feature>
<dbReference type="EMBL" id="JYNV01000053">
    <property type="protein sequence ID" value="KZM27827.1"/>
    <property type="molecule type" value="Genomic_DNA"/>
</dbReference>
<dbReference type="PANTHER" id="PTHR47171:SF3">
    <property type="entry name" value="FARA-RELATED"/>
    <property type="match status" value="1"/>
</dbReference>
<evidence type="ECO:0000256" key="6">
    <source>
        <dbReference type="ARBA" id="ARBA00023242"/>
    </source>
</evidence>
<sequence length="913" mass="102242">MASGGEHSFMAQPAQPPAPSPLAPQPSNGASPTSQAVPPGHPSFRRQRASRACETCHSRKVRCDAASLGVPCTNCTAFSIECRIPTPKRKKTQTSRAKETDGASEADDNDGRSPASISLEPRDKATVSNSEDGTPANNYSHAYAAQQAAHHGTYVQFMKPKFARAPIKEAGRVAYLGESSNLSLLVHDRYGTTDVVHYPLPENVRGAKARVNEMDNMEIEILHQRGAFLLPPRALCDELVDAFFKWVAPVVPVINRSRFMRQYRDPKNPPSLLLLQAVLLAGSRVCTNPQLMDSSGSTTPAAMTFYKRAKALYDANFEDDRVTIVQALILMGWYWEGPEDVTKNVFYWTRVAIVVAQGSGMHRSVEGSQLSWSDKRLWKRIWWTLYSRDRSVAVALGRPVAIDPEDSDVEMISEDDFIDDEVDRPAEHPPDPVHVQFFINYVKLSEIMGLVLSQQYSVASKYRRANAIDLTHSDMALADWLQHCPPEVQWDRTRHHFWAALLHANYYTTLCLLHRAHMPPAGSPKTTNLDGFGEEHAYPSRNIAYQAAAMITSIIENLRAHDEIRYTPAFIVYSLFSALIMHVYQMKSSNKSIVSATEQRLQICLDALREVSKVWLVAKMVHTLFESILGNKNLEERLQKAAGRNHKKNKPPSVPPPPPKPTQEAPKRKFEEMDFGGFPTINGPPAAQVSYERSRPQTPAVTPSRELPPQPQQMPQMSAGSPQMNRHNHDTFMGPSRSGTRPTTPFNPSYSYPGTPPDLFLITRDTPNISQEVWQNFQPDQLFPADTQVNFPQSSQQHSLVDPALSQPQNMPIQQQPQQQQNNGSMPSQPQQQMQNSINGQFDQSNPQAWAQQMEMMQQNQQQHGEQDDAWSNSSGGRHNPVVPMSLNVDDWFNFFGINGEADMSHLFQNGPS</sequence>
<evidence type="ECO:0000313" key="9">
    <source>
        <dbReference type="EMBL" id="KZM27827.1"/>
    </source>
</evidence>
<accession>A0A163LIJ3</accession>
<feature type="compositionally biased region" description="Polar residues" evidence="7">
    <location>
        <begin position="842"/>
        <end position="851"/>
    </location>
</feature>
<keyword evidence="4" id="KW-0238">DNA-binding</keyword>
<keyword evidence="2" id="KW-0862">Zinc</keyword>
<comment type="caution">
    <text evidence="9">The sequence shown here is derived from an EMBL/GenBank/DDBJ whole genome shotgun (WGS) entry which is preliminary data.</text>
</comment>
<dbReference type="SMART" id="SM00066">
    <property type="entry name" value="GAL4"/>
    <property type="match status" value="1"/>
</dbReference>
<feature type="region of interest" description="Disordered" evidence="7">
    <location>
        <begin position="642"/>
        <end position="724"/>
    </location>
</feature>
<dbReference type="AlphaFoldDB" id="A0A163LIJ3"/>
<dbReference type="SMART" id="SM00906">
    <property type="entry name" value="Fungal_trans"/>
    <property type="match status" value="1"/>
</dbReference>
<feature type="compositionally biased region" description="Pro residues" evidence="7">
    <location>
        <begin position="652"/>
        <end position="661"/>
    </location>
</feature>
<feature type="compositionally biased region" description="Low complexity" evidence="7">
    <location>
        <begin position="807"/>
        <end position="841"/>
    </location>
</feature>
<dbReference type="Pfam" id="PF04082">
    <property type="entry name" value="Fungal_trans"/>
    <property type="match status" value="1"/>
</dbReference>
<keyword evidence="6" id="KW-0539">Nucleus</keyword>
<dbReference type="GO" id="GO:0000981">
    <property type="term" value="F:DNA-binding transcription factor activity, RNA polymerase II-specific"/>
    <property type="evidence" value="ECO:0007669"/>
    <property type="project" value="InterPro"/>
</dbReference>
<feature type="region of interest" description="Disordered" evidence="7">
    <location>
        <begin position="1"/>
        <end position="46"/>
    </location>
</feature>
<keyword evidence="1" id="KW-0479">Metal-binding</keyword>
<feature type="region of interest" description="Disordered" evidence="7">
    <location>
        <begin position="732"/>
        <end position="751"/>
    </location>
</feature>
<feature type="region of interest" description="Disordered" evidence="7">
    <location>
        <begin position="807"/>
        <end position="881"/>
    </location>
</feature>
<gene>
    <name evidence="9" type="ORF">ST47_g1030</name>
</gene>
<keyword evidence="10" id="KW-1185">Reference proteome</keyword>
<dbReference type="GO" id="GO:0006351">
    <property type="term" value="P:DNA-templated transcription"/>
    <property type="evidence" value="ECO:0007669"/>
    <property type="project" value="InterPro"/>
</dbReference>
<feature type="compositionally biased region" description="Polar residues" evidence="7">
    <location>
        <begin position="737"/>
        <end position="751"/>
    </location>
</feature>
<feature type="region of interest" description="Disordered" evidence="7">
    <location>
        <begin position="88"/>
        <end position="138"/>
    </location>
</feature>
<feature type="domain" description="Zn(2)-C6 fungal-type" evidence="8">
    <location>
        <begin position="52"/>
        <end position="84"/>
    </location>
</feature>
<organism evidence="9 10">
    <name type="scientific">Didymella rabiei</name>
    <name type="common">Chickpea ascochyta blight fungus</name>
    <name type="synonym">Mycosphaerella rabiei</name>
    <dbReference type="NCBI Taxonomy" id="5454"/>
    <lineage>
        <taxon>Eukaryota</taxon>
        <taxon>Fungi</taxon>
        <taxon>Dikarya</taxon>
        <taxon>Ascomycota</taxon>
        <taxon>Pezizomycotina</taxon>
        <taxon>Dothideomycetes</taxon>
        <taxon>Pleosporomycetidae</taxon>
        <taxon>Pleosporales</taxon>
        <taxon>Pleosporineae</taxon>
        <taxon>Didymellaceae</taxon>
        <taxon>Ascochyta</taxon>
    </lineage>
</organism>
<dbReference type="CDD" id="cd00067">
    <property type="entry name" value="GAL4"/>
    <property type="match status" value="1"/>
</dbReference>
<dbReference type="GO" id="GO:0008270">
    <property type="term" value="F:zinc ion binding"/>
    <property type="evidence" value="ECO:0007669"/>
    <property type="project" value="InterPro"/>
</dbReference>
<protein>
    <submittedName>
        <fullName evidence="9">DNA binding</fullName>
    </submittedName>
</protein>
<dbReference type="Proteomes" id="UP000076837">
    <property type="component" value="Unassembled WGS sequence"/>
</dbReference>
<dbReference type="PANTHER" id="PTHR47171">
    <property type="entry name" value="FARA-RELATED"/>
    <property type="match status" value="1"/>
</dbReference>
<keyword evidence="3" id="KW-0805">Transcription regulation</keyword>
<dbReference type="InterPro" id="IPR036864">
    <property type="entry name" value="Zn2-C6_fun-type_DNA-bd_sf"/>
</dbReference>
<dbReference type="InterPro" id="IPR052073">
    <property type="entry name" value="Amide_Lactam_Regulators"/>
</dbReference>
<evidence type="ECO:0000313" key="10">
    <source>
        <dbReference type="Proteomes" id="UP000076837"/>
    </source>
</evidence>
<dbReference type="STRING" id="5454.A0A163LIJ3"/>
<dbReference type="InterPro" id="IPR007219">
    <property type="entry name" value="XnlR_reg_dom"/>
</dbReference>
<dbReference type="PROSITE" id="PS00463">
    <property type="entry name" value="ZN2_CY6_FUNGAL_1"/>
    <property type="match status" value="1"/>
</dbReference>
<evidence type="ECO:0000256" key="7">
    <source>
        <dbReference type="SAM" id="MobiDB-lite"/>
    </source>
</evidence>
<name>A0A163LIJ3_DIDRA</name>
<dbReference type="CDD" id="cd12148">
    <property type="entry name" value="fungal_TF_MHR"/>
    <property type="match status" value="1"/>
</dbReference>
<evidence type="ECO:0000256" key="2">
    <source>
        <dbReference type="ARBA" id="ARBA00022833"/>
    </source>
</evidence>
<evidence type="ECO:0000256" key="3">
    <source>
        <dbReference type="ARBA" id="ARBA00023015"/>
    </source>
</evidence>
<dbReference type="SUPFAM" id="SSF57701">
    <property type="entry name" value="Zn2/Cys6 DNA-binding domain"/>
    <property type="match status" value="1"/>
</dbReference>
<evidence type="ECO:0000256" key="5">
    <source>
        <dbReference type="ARBA" id="ARBA00023163"/>
    </source>
</evidence>
<evidence type="ECO:0000256" key="1">
    <source>
        <dbReference type="ARBA" id="ARBA00022723"/>
    </source>
</evidence>
<feature type="compositionally biased region" description="Low complexity" evidence="7">
    <location>
        <begin position="852"/>
        <end position="863"/>
    </location>
</feature>
<dbReference type="InterPro" id="IPR001138">
    <property type="entry name" value="Zn2Cys6_DnaBD"/>
</dbReference>
<evidence type="ECO:0000256" key="4">
    <source>
        <dbReference type="ARBA" id="ARBA00023125"/>
    </source>
</evidence>
<keyword evidence="5" id="KW-0804">Transcription</keyword>
<dbReference type="Pfam" id="PF00172">
    <property type="entry name" value="Zn_clus"/>
    <property type="match status" value="1"/>
</dbReference>
<dbReference type="PROSITE" id="PS50048">
    <property type="entry name" value="ZN2_CY6_FUNGAL_2"/>
    <property type="match status" value="1"/>
</dbReference>
<dbReference type="GO" id="GO:0003677">
    <property type="term" value="F:DNA binding"/>
    <property type="evidence" value="ECO:0007669"/>
    <property type="project" value="UniProtKB-KW"/>
</dbReference>
<proteinExistence type="predicted"/>
<evidence type="ECO:0000259" key="8">
    <source>
        <dbReference type="PROSITE" id="PS50048"/>
    </source>
</evidence>
<reference evidence="9 10" key="1">
    <citation type="journal article" date="2016" name="Sci. Rep.">
        <title>Draft genome sequencing and secretome analysis of fungal phytopathogen Ascochyta rabiei provides insight into the necrotrophic effector repertoire.</title>
        <authorList>
            <person name="Verma S."/>
            <person name="Gazara R.K."/>
            <person name="Nizam S."/>
            <person name="Parween S."/>
            <person name="Chattopadhyay D."/>
            <person name="Verma P.K."/>
        </authorList>
    </citation>
    <scope>NUCLEOTIDE SEQUENCE [LARGE SCALE GENOMIC DNA]</scope>
    <source>
        <strain evidence="9 10">ArDII</strain>
    </source>
</reference>
<dbReference type="Gene3D" id="4.10.240.10">
    <property type="entry name" value="Zn(2)-C6 fungal-type DNA-binding domain"/>
    <property type="match status" value="1"/>
</dbReference>